<dbReference type="InterPro" id="IPR000477">
    <property type="entry name" value="RT_dom"/>
</dbReference>
<dbReference type="InterPro" id="IPR008042">
    <property type="entry name" value="Retrotrans_Pao"/>
</dbReference>
<dbReference type="InterPro" id="IPR012337">
    <property type="entry name" value="RNaseH-like_sf"/>
</dbReference>
<proteinExistence type="predicted"/>
<dbReference type="InterPro" id="IPR001584">
    <property type="entry name" value="Integrase_cat-core"/>
</dbReference>
<reference evidence="2" key="1">
    <citation type="journal article" date="2014" name="PLoS ONE">
        <title>Transcriptome-Based Identification of ABC Transporters in the Western Tarnished Plant Bug Lygus hesperus.</title>
        <authorList>
            <person name="Hull J.J."/>
            <person name="Chaney K."/>
            <person name="Geib S.M."/>
            <person name="Fabrick J.A."/>
            <person name="Brent C.S."/>
            <person name="Walsh D."/>
            <person name="Lavine L.C."/>
        </authorList>
    </citation>
    <scope>NUCLEOTIDE SEQUENCE</scope>
</reference>
<dbReference type="InterPro" id="IPR043502">
    <property type="entry name" value="DNA/RNA_pol_sf"/>
</dbReference>
<dbReference type="PANTHER" id="PTHR47331">
    <property type="entry name" value="PHD-TYPE DOMAIN-CONTAINING PROTEIN"/>
    <property type="match status" value="1"/>
</dbReference>
<sequence>TLSPEEQQCEEHFVKTHTRDETGRFILRYPFKSSPPSFQLNTQKVFGQFRSLESRTKRDPELGDKYQAFMKEYLELGHMSPATSPPAYLIPHHPILRKDNGKLRVVFDASYCTPSGSLNDHLLTGPKLQADICDIVLHFQRFTYVLTCDLVKMFRQILIAPEDRQYQQIIWRPSPDQPIQHFELNTVTYGLSSSPYLAQRVLHQLVHDDGAKFPDAANAIMYHTYVDDIAYGSDTVEGLINLKTQLISLLARGGFTLDKWNSNYPPLLDNNASKPQQPVQIQSHEPSVTKILGMQWNPSTDVFSYLVTPPEPDCTKRNILSVIARLFDPLGYLSPVIFYAKCLLQETWKAKIDWDDQVPDTVSSAWSEFTHQLPQLMSINIPRPFPKTDSTYQLVCFSDASEKGYCAAIYLRATQGDAVHMKLLKSKTKLSPRKSVTIPRLELCGALLLTQLLSSLNRLKQTLNISTVYCFTDSMVVLAWLKTPTYLLQTFVGNRVQQILDVTELESWHHVKGAENPADIGSRGVLPADLFNCHLWWSGPDWCSNSIDQWPISTDTSAVDIPELKPTMLSLVAVQTSSLFIAFTERHSSFLRLVRVIAYVKRFLFNCKIPKQNKLCRRIGPLSASEFTRAKLHCVSIIQHTYYPQAFTTINPDQLPLELKRLAVFVDREGILRVGGRLHNAPLPTSQKHPILLPSRSHFTSLVVDFYHRLNHHIGPNALMASIRQEYWIPSARNLVKLIKRQCVICIRFSKRILSPLMGNLPASRFHAVRPFLHTGVDFGGPFLCRTSNLRKAPTIKTYMCLYVCLSTRAVHIELALGLSVEDFLDTFDRFVARRGIPAAMYSDNGTNFVGASGYLRDVFQWFNNTHTQESLVNHTAHLSITWKFNPPHSPHMGGA</sequence>
<reference evidence="2" key="2">
    <citation type="submission" date="2014-07" db="EMBL/GenBank/DDBJ databases">
        <authorList>
            <person name="Hull J."/>
        </authorList>
    </citation>
    <scope>NUCLEOTIDE SEQUENCE</scope>
</reference>
<dbReference type="InterPro" id="IPR043128">
    <property type="entry name" value="Rev_trsase/Diguanyl_cyclase"/>
</dbReference>
<protein>
    <submittedName>
        <fullName evidence="2">Gag-Pro-Pol polyprotein</fullName>
    </submittedName>
</protein>
<evidence type="ECO:0000313" key="2">
    <source>
        <dbReference type="EMBL" id="JAG15155.1"/>
    </source>
</evidence>
<dbReference type="GO" id="GO:0042575">
    <property type="term" value="C:DNA polymerase complex"/>
    <property type="evidence" value="ECO:0007669"/>
    <property type="project" value="UniProtKB-ARBA"/>
</dbReference>
<dbReference type="InterPro" id="IPR036397">
    <property type="entry name" value="RNaseH_sf"/>
</dbReference>
<dbReference type="EMBL" id="GBHO01028449">
    <property type="protein sequence ID" value="JAG15155.1"/>
    <property type="molecule type" value="Transcribed_RNA"/>
</dbReference>
<feature type="non-terminal residue" evidence="2">
    <location>
        <position position="1"/>
    </location>
</feature>
<dbReference type="Gene3D" id="3.10.10.10">
    <property type="entry name" value="HIV Type 1 Reverse Transcriptase, subunit A, domain 1"/>
    <property type="match status" value="1"/>
</dbReference>
<dbReference type="Gene3D" id="3.30.70.270">
    <property type="match status" value="1"/>
</dbReference>
<dbReference type="GO" id="GO:0003676">
    <property type="term" value="F:nucleic acid binding"/>
    <property type="evidence" value="ECO:0007669"/>
    <property type="project" value="InterPro"/>
</dbReference>
<dbReference type="PROSITE" id="PS50994">
    <property type="entry name" value="INTEGRASE"/>
    <property type="match status" value="1"/>
</dbReference>
<dbReference type="Pfam" id="PF05380">
    <property type="entry name" value="Peptidase_A17"/>
    <property type="match status" value="1"/>
</dbReference>
<dbReference type="Pfam" id="PF17921">
    <property type="entry name" value="Integrase_H2C2"/>
    <property type="match status" value="1"/>
</dbReference>
<feature type="domain" description="Integrase catalytic" evidence="1">
    <location>
        <begin position="767"/>
        <end position="896"/>
    </location>
</feature>
<organism evidence="2">
    <name type="scientific">Lygus hesperus</name>
    <name type="common">Western plant bug</name>
    <dbReference type="NCBI Taxonomy" id="30085"/>
    <lineage>
        <taxon>Eukaryota</taxon>
        <taxon>Metazoa</taxon>
        <taxon>Ecdysozoa</taxon>
        <taxon>Arthropoda</taxon>
        <taxon>Hexapoda</taxon>
        <taxon>Insecta</taxon>
        <taxon>Pterygota</taxon>
        <taxon>Neoptera</taxon>
        <taxon>Paraneoptera</taxon>
        <taxon>Hemiptera</taxon>
        <taxon>Heteroptera</taxon>
        <taxon>Panheteroptera</taxon>
        <taxon>Cimicomorpha</taxon>
        <taxon>Miridae</taxon>
        <taxon>Mirini</taxon>
        <taxon>Lygus</taxon>
    </lineage>
</organism>
<feature type="non-terminal residue" evidence="2">
    <location>
        <position position="896"/>
    </location>
</feature>
<accession>A0A0A9XDK6</accession>
<dbReference type="SUPFAM" id="SSF53098">
    <property type="entry name" value="Ribonuclease H-like"/>
    <property type="match status" value="1"/>
</dbReference>
<dbReference type="InterPro" id="IPR041588">
    <property type="entry name" value="Integrase_H2C2"/>
</dbReference>
<dbReference type="GO" id="GO:0015074">
    <property type="term" value="P:DNA integration"/>
    <property type="evidence" value="ECO:0007669"/>
    <property type="project" value="InterPro"/>
</dbReference>
<dbReference type="Pfam" id="PF00078">
    <property type="entry name" value="RVT_1"/>
    <property type="match status" value="1"/>
</dbReference>
<dbReference type="PANTHER" id="PTHR47331:SF4">
    <property type="entry name" value="PEPTIDASE S1 DOMAIN-CONTAINING PROTEIN"/>
    <property type="match status" value="1"/>
</dbReference>
<evidence type="ECO:0000259" key="1">
    <source>
        <dbReference type="PROSITE" id="PS50994"/>
    </source>
</evidence>
<dbReference type="AlphaFoldDB" id="A0A0A9XDK6"/>
<dbReference type="GO" id="GO:0071897">
    <property type="term" value="P:DNA biosynthetic process"/>
    <property type="evidence" value="ECO:0007669"/>
    <property type="project" value="UniProtKB-ARBA"/>
</dbReference>
<dbReference type="SUPFAM" id="SSF56672">
    <property type="entry name" value="DNA/RNA polymerases"/>
    <property type="match status" value="1"/>
</dbReference>
<name>A0A0A9XDK6_LYGHE</name>
<gene>
    <name evidence="2" type="ORF">CM83_16268</name>
</gene>
<dbReference type="Gene3D" id="3.30.420.10">
    <property type="entry name" value="Ribonuclease H-like superfamily/Ribonuclease H"/>
    <property type="match status" value="1"/>
</dbReference>